<keyword evidence="2" id="KW-1185">Reference proteome</keyword>
<gene>
    <name evidence="1" type="ORF">EV671_102431</name>
</gene>
<comment type="caution">
    <text evidence="1">The sequence shown here is derived from an EMBL/GenBank/DDBJ whole genome shotgun (WGS) entry which is preliminary data.</text>
</comment>
<protein>
    <submittedName>
        <fullName evidence="1">Uncharacterized protein</fullName>
    </submittedName>
</protein>
<name>A0A4R3UN32_ROSSA</name>
<reference evidence="1 2" key="1">
    <citation type="submission" date="2019-03" db="EMBL/GenBank/DDBJ databases">
        <title>Genomic Encyclopedia of Type Strains, Phase IV (KMG-IV): sequencing the most valuable type-strain genomes for metagenomic binning, comparative biology and taxonomic classification.</title>
        <authorList>
            <person name="Goeker M."/>
        </authorList>
    </citation>
    <scope>NUCLEOTIDE SEQUENCE [LARGE SCALE GENOMIC DNA]</scope>
    <source>
        <strain evidence="1 2">DSM 654</strain>
    </source>
</reference>
<evidence type="ECO:0000313" key="1">
    <source>
        <dbReference type="EMBL" id="TCU91863.1"/>
    </source>
</evidence>
<evidence type="ECO:0000313" key="2">
    <source>
        <dbReference type="Proteomes" id="UP000295110"/>
    </source>
</evidence>
<dbReference type="EMBL" id="SMBU01000024">
    <property type="protein sequence ID" value="TCU91863.1"/>
    <property type="molecule type" value="Genomic_DNA"/>
</dbReference>
<proteinExistence type="predicted"/>
<dbReference type="AlphaFoldDB" id="A0A4R3UN32"/>
<accession>A0A4R3UN32</accession>
<organism evidence="1 2">
    <name type="scientific">Roseateles saccharophilus</name>
    <name type="common">Pseudomonas saccharophila</name>
    <dbReference type="NCBI Taxonomy" id="304"/>
    <lineage>
        <taxon>Bacteria</taxon>
        <taxon>Pseudomonadati</taxon>
        <taxon>Pseudomonadota</taxon>
        <taxon>Betaproteobacteria</taxon>
        <taxon>Burkholderiales</taxon>
        <taxon>Sphaerotilaceae</taxon>
        <taxon>Roseateles</taxon>
    </lineage>
</organism>
<sequence>MAGSALPHRSTLRAMARKQAGTDADGVTFAMTSNPSEPGATMQFFDASQFPWSNSKLPQNMALTLGSAQRLAGSTGSRKIDCSWYDSSFDLAQGLEVAEHDNDTLYQLWELSRN</sequence>
<dbReference type="Proteomes" id="UP000295110">
    <property type="component" value="Unassembled WGS sequence"/>
</dbReference>